<dbReference type="RefSeq" id="WP_107822761.1">
    <property type="nucleotide sequence ID" value="NZ_QAAD01000011.1"/>
</dbReference>
<sequence>MALPETNITTTIVRNAIGAASSSIGDLRKSSLNNWWGFSSVQRGWADQSPSSHFKLGDYRGYDHTFRCWSFEAAFQSATEWGELLSFTIGLHKFPVWSIQDDADHLFDILFKRTSNFEQGGYTVFASNVTMNNQTSYTFTMNPSSPPDGGDAIEDGATFYLAIVHTSSPALKWDDNKWFGTPAGQLGGNNYALIEATTPVDLCNYYVYQYAQTASMYFASPTQRGIIGSFDIMIDVRANLTVYAQIEFCKSSGFDVDVQTLGPSALLIKNSSTGTYEQRTISYNGTPSTLFGVGDTVYYRSKITRVSDSNVTHSTNYTNIKSLVVSNQLPL</sequence>
<organism evidence="1 2">
    <name type="scientific">Mangrovibacterium marinum</name>
    <dbReference type="NCBI Taxonomy" id="1639118"/>
    <lineage>
        <taxon>Bacteria</taxon>
        <taxon>Pseudomonadati</taxon>
        <taxon>Bacteroidota</taxon>
        <taxon>Bacteroidia</taxon>
        <taxon>Marinilabiliales</taxon>
        <taxon>Prolixibacteraceae</taxon>
        <taxon>Mangrovibacterium</taxon>
    </lineage>
</organism>
<dbReference type="Proteomes" id="UP000243525">
    <property type="component" value="Unassembled WGS sequence"/>
</dbReference>
<comment type="caution">
    <text evidence="1">The sequence shown here is derived from an EMBL/GenBank/DDBJ whole genome shotgun (WGS) entry which is preliminary data.</text>
</comment>
<keyword evidence="2" id="KW-1185">Reference proteome</keyword>
<protein>
    <submittedName>
        <fullName evidence="1">Uncharacterized protein</fullName>
    </submittedName>
</protein>
<reference evidence="1 2" key="1">
    <citation type="submission" date="2018-04" db="EMBL/GenBank/DDBJ databases">
        <title>Genomic Encyclopedia of Archaeal and Bacterial Type Strains, Phase II (KMG-II): from individual species to whole genera.</title>
        <authorList>
            <person name="Goeker M."/>
        </authorList>
    </citation>
    <scope>NUCLEOTIDE SEQUENCE [LARGE SCALE GENOMIC DNA]</scope>
    <source>
        <strain evidence="1 2">DSM 28823</strain>
    </source>
</reference>
<name>A0A2T5C0D6_9BACT</name>
<dbReference type="AlphaFoldDB" id="A0A2T5C0D6"/>
<evidence type="ECO:0000313" key="2">
    <source>
        <dbReference type="Proteomes" id="UP000243525"/>
    </source>
</evidence>
<proteinExistence type="predicted"/>
<evidence type="ECO:0000313" key="1">
    <source>
        <dbReference type="EMBL" id="PTN08032.1"/>
    </source>
</evidence>
<accession>A0A2T5C0D6</accession>
<dbReference type="EMBL" id="QAAD01000011">
    <property type="protein sequence ID" value="PTN08032.1"/>
    <property type="molecule type" value="Genomic_DNA"/>
</dbReference>
<gene>
    <name evidence="1" type="ORF">C8N47_11172</name>
</gene>
<dbReference type="OrthoDB" id="9843003at2"/>